<keyword evidence="1" id="KW-1185">Reference proteome</keyword>
<dbReference type="Proteomes" id="UP000887565">
    <property type="component" value="Unplaced"/>
</dbReference>
<dbReference type="PANTHER" id="PTHR38332">
    <property type="entry name" value="PROTEIN CBG11604"/>
    <property type="match status" value="1"/>
</dbReference>
<dbReference type="PANTHER" id="PTHR38332:SF1">
    <property type="entry name" value="RE49668P"/>
    <property type="match status" value="1"/>
</dbReference>
<evidence type="ECO:0000313" key="1">
    <source>
        <dbReference type="Proteomes" id="UP000887565"/>
    </source>
</evidence>
<protein>
    <submittedName>
        <fullName evidence="2">Uncharacterized protein</fullName>
    </submittedName>
</protein>
<organism evidence="1 2">
    <name type="scientific">Romanomermis culicivorax</name>
    <name type="common">Nematode worm</name>
    <dbReference type="NCBI Taxonomy" id="13658"/>
    <lineage>
        <taxon>Eukaryota</taxon>
        <taxon>Metazoa</taxon>
        <taxon>Ecdysozoa</taxon>
        <taxon>Nematoda</taxon>
        <taxon>Enoplea</taxon>
        <taxon>Dorylaimia</taxon>
        <taxon>Mermithida</taxon>
        <taxon>Mermithoidea</taxon>
        <taxon>Mermithidae</taxon>
        <taxon>Romanomermis</taxon>
    </lineage>
</organism>
<accession>A0A915KZD6</accession>
<reference evidence="2" key="1">
    <citation type="submission" date="2022-11" db="UniProtKB">
        <authorList>
            <consortium name="WormBaseParasite"/>
        </authorList>
    </citation>
    <scope>IDENTIFICATION</scope>
</reference>
<evidence type="ECO:0000313" key="2">
    <source>
        <dbReference type="WBParaSite" id="nRc.2.0.1.t43545-RA"/>
    </source>
</evidence>
<dbReference type="AlphaFoldDB" id="A0A915KZD6"/>
<dbReference type="WBParaSite" id="nRc.2.0.1.t43545-RA">
    <property type="protein sequence ID" value="nRc.2.0.1.t43545-RA"/>
    <property type="gene ID" value="nRc.2.0.1.g43545"/>
</dbReference>
<name>A0A915KZD6_ROMCU</name>
<sequence>MKRNESSSIGCYVCSSVSRSDLNCEDPFNTSVNNNSYYIDNCYGYRKDRTGVFPADHCIKVAGVSNWEKISAFCNTGQGDLAGVLIPNTLNKYLLCPLNPALTQET</sequence>
<proteinExistence type="predicted"/>